<keyword evidence="4" id="KW-1003">Cell membrane</keyword>
<dbReference type="OMA" id="GEACYVE"/>
<reference evidence="10" key="3">
    <citation type="submission" date="2025-09" db="UniProtKB">
        <authorList>
            <consortium name="Ensembl"/>
        </authorList>
    </citation>
    <scope>IDENTIFICATION</scope>
    <source>
        <strain evidence="10">Glennie</strain>
    </source>
</reference>
<keyword evidence="11" id="KW-1185">Reference proteome</keyword>
<feature type="transmembrane region" description="Helical" evidence="9">
    <location>
        <begin position="239"/>
        <end position="261"/>
    </location>
</feature>
<dbReference type="InterPro" id="IPR050598">
    <property type="entry name" value="AminoAcid_Transporter"/>
</dbReference>
<evidence type="ECO:0000313" key="11">
    <source>
        <dbReference type="Proteomes" id="UP000002279"/>
    </source>
</evidence>
<evidence type="ECO:0000256" key="2">
    <source>
        <dbReference type="ARBA" id="ARBA00009523"/>
    </source>
</evidence>
<evidence type="ECO:0000256" key="7">
    <source>
        <dbReference type="ARBA" id="ARBA00023136"/>
    </source>
</evidence>
<dbReference type="Bgee" id="ENSOANG00000000607">
    <property type="expression patterns" value="Expressed in adult mammalian kidney"/>
</dbReference>
<keyword evidence="3" id="KW-0813">Transport</keyword>
<dbReference type="FunCoup" id="F7F3L7">
    <property type="interactions" value="3"/>
</dbReference>
<feature type="transmembrane region" description="Helical" evidence="9">
    <location>
        <begin position="393"/>
        <end position="414"/>
    </location>
</feature>
<gene>
    <name evidence="10" type="primary">SLC7A13</name>
</gene>
<keyword evidence="8" id="KW-1015">Disulfide bond</keyword>
<reference evidence="10" key="2">
    <citation type="submission" date="2025-08" db="UniProtKB">
        <authorList>
            <consortium name="Ensembl"/>
        </authorList>
    </citation>
    <scope>IDENTIFICATION</scope>
    <source>
        <strain evidence="10">Glennie</strain>
    </source>
</reference>
<evidence type="ECO:0000256" key="6">
    <source>
        <dbReference type="ARBA" id="ARBA00022989"/>
    </source>
</evidence>
<evidence type="ECO:0000256" key="1">
    <source>
        <dbReference type="ARBA" id="ARBA00004424"/>
    </source>
</evidence>
<dbReference type="GeneTree" id="ENSGT00940000163578"/>
<keyword evidence="5 9" id="KW-0812">Transmembrane</keyword>
<keyword evidence="6 9" id="KW-1133">Transmembrane helix</keyword>
<dbReference type="GO" id="GO:0015179">
    <property type="term" value="F:L-amino acid transmembrane transporter activity"/>
    <property type="evidence" value="ECO:0000318"/>
    <property type="project" value="GO_Central"/>
</dbReference>
<evidence type="ECO:0000256" key="5">
    <source>
        <dbReference type="ARBA" id="ARBA00022692"/>
    </source>
</evidence>
<comment type="subcellular location">
    <subcellularLocation>
        <location evidence="1">Apical cell membrane</location>
        <topology evidence="1">Multi-pass membrane protein</topology>
    </subcellularLocation>
</comment>
<evidence type="ECO:0000313" key="10">
    <source>
        <dbReference type="Ensembl" id="ENSOANP00000000956.2"/>
    </source>
</evidence>
<dbReference type="STRING" id="9258.ENSOANP00000000956"/>
<dbReference type="KEGG" id="oaa:100090968"/>
<dbReference type="PIRSF" id="PIRSF006060">
    <property type="entry name" value="AA_transporter"/>
    <property type="match status" value="1"/>
</dbReference>
<dbReference type="eggNOG" id="KOG1287">
    <property type="taxonomic scope" value="Eukaryota"/>
</dbReference>
<sequence length="477" mass="51976">MGKSIQLQRALGYFHGVSFLIGSMIGAGIFVTPKGVLKYSSLNVGVTLLIWGLSALASMMAALCYAELGTTFSCSGAQYVFLKRSLGSPFAFIYTWDRQFTSSATTAARTLLLAEYMTQPFYRGCSVPELSKKCLALAILWSLGILNARSVKRVSGVQVAITGLKLAVLGLIALSGLVLLGRGRKENTARFENAFGTELPGAVQWTEAFFQGLFAYSGWGILVHMAGELRNPGVNIPRCVLTAFPIVTVIYLLVNISYLTVLTPKEIVSSAAVAVTWADRVIPAVAWVIPVGVSASIFGSLLCSLFSASRLNYAASQEGHLPLLFSMLNVHSSPAPAVVQVITLASILIIPSDLISLINYLGFTNWIQIGLMMTGLIILRYREPHLPRPYKVFLPFAFGTVAISLFLILTPMVLAPKMHYVYVFLFILGGLLLYLPFVHFKIRFAWFDKITCHLQLLMNVSPPHGTDGSKTREATSL</sequence>
<dbReference type="Pfam" id="PF13520">
    <property type="entry name" value="AA_permease_2"/>
    <property type="match status" value="1"/>
</dbReference>
<dbReference type="OrthoDB" id="5982228at2759"/>
<feature type="transmembrane region" description="Helical" evidence="9">
    <location>
        <begin position="208"/>
        <end position="227"/>
    </location>
</feature>
<feature type="transmembrane region" description="Helical" evidence="9">
    <location>
        <begin position="44"/>
        <end position="66"/>
    </location>
</feature>
<feature type="transmembrane region" description="Helical" evidence="9">
    <location>
        <begin position="12"/>
        <end position="32"/>
    </location>
</feature>
<feature type="transmembrane region" description="Helical" evidence="9">
    <location>
        <begin position="357"/>
        <end position="381"/>
    </location>
</feature>
<comment type="similarity">
    <text evidence="2">Belongs to the amino acid-polyamine-organocation (APC) superfamily.</text>
</comment>
<feature type="transmembrane region" description="Helical" evidence="9">
    <location>
        <begin position="159"/>
        <end position="180"/>
    </location>
</feature>
<feature type="transmembrane region" description="Helical" evidence="9">
    <location>
        <begin position="328"/>
        <end position="351"/>
    </location>
</feature>
<dbReference type="Proteomes" id="UP000002279">
    <property type="component" value="Chromosome 4"/>
</dbReference>
<dbReference type="HOGENOM" id="CLU_007946_3_1_1"/>
<dbReference type="GeneID" id="100090968"/>
<evidence type="ECO:0000256" key="8">
    <source>
        <dbReference type="ARBA" id="ARBA00023157"/>
    </source>
</evidence>
<protein>
    <submittedName>
        <fullName evidence="10">Solute carrier family 7 member 13</fullName>
    </submittedName>
</protein>
<accession>F7F3L7</accession>
<feature type="transmembrane region" description="Helical" evidence="9">
    <location>
        <begin position="281"/>
        <end position="307"/>
    </location>
</feature>
<dbReference type="GO" id="GO:0016324">
    <property type="term" value="C:apical plasma membrane"/>
    <property type="evidence" value="ECO:0007669"/>
    <property type="project" value="UniProtKB-SubCell"/>
</dbReference>
<feature type="transmembrane region" description="Helical" evidence="9">
    <location>
        <begin position="420"/>
        <end position="440"/>
    </location>
</feature>
<evidence type="ECO:0000256" key="9">
    <source>
        <dbReference type="SAM" id="Phobius"/>
    </source>
</evidence>
<dbReference type="PANTHER" id="PTHR11785:SF348">
    <property type="entry name" value="ASC-TYPE AMINO ACID TRANSPORTER 2"/>
    <property type="match status" value="1"/>
</dbReference>
<dbReference type="AlphaFoldDB" id="F7F3L7"/>
<dbReference type="Ensembl" id="ENSOANT00000000957.3">
    <property type="protein sequence ID" value="ENSOANP00000000956.2"/>
    <property type="gene ID" value="ENSOANG00000000607.3"/>
</dbReference>
<dbReference type="RefSeq" id="XP_028917962.1">
    <property type="nucleotide sequence ID" value="XM_029062129.1"/>
</dbReference>
<proteinExistence type="inferred from homology"/>
<dbReference type="InterPro" id="IPR002293">
    <property type="entry name" value="AA/rel_permease1"/>
</dbReference>
<evidence type="ECO:0000256" key="4">
    <source>
        <dbReference type="ARBA" id="ARBA00022475"/>
    </source>
</evidence>
<organism evidence="10 11">
    <name type="scientific">Ornithorhynchus anatinus</name>
    <name type="common">Duckbill platypus</name>
    <dbReference type="NCBI Taxonomy" id="9258"/>
    <lineage>
        <taxon>Eukaryota</taxon>
        <taxon>Metazoa</taxon>
        <taxon>Chordata</taxon>
        <taxon>Craniata</taxon>
        <taxon>Vertebrata</taxon>
        <taxon>Euteleostomi</taxon>
        <taxon>Mammalia</taxon>
        <taxon>Monotremata</taxon>
        <taxon>Ornithorhynchidae</taxon>
        <taxon>Ornithorhynchus</taxon>
    </lineage>
</organism>
<name>F7F3L7_ORNAN</name>
<dbReference type="Gene3D" id="1.20.1740.10">
    <property type="entry name" value="Amino acid/polyamine transporter I"/>
    <property type="match status" value="1"/>
</dbReference>
<reference evidence="10 11" key="1">
    <citation type="journal article" date="2008" name="Nature">
        <title>Genome analysis of the platypus reveals unique signatures of evolution.</title>
        <authorList>
            <person name="Warren W.C."/>
            <person name="Hillier L.W."/>
            <person name="Marshall Graves J.A."/>
            <person name="Birney E."/>
            <person name="Ponting C.P."/>
            <person name="Grutzner F."/>
            <person name="Belov K."/>
            <person name="Miller W."/>
            <person name="Clarke L."/>
            <person name="Chinwalla A.T."/>
            <person name="Yang S.P."/>
            <person name="Heger A."/>
            <person name="Locke D.P."/>
            <person name="Miethke P."/>
            <person name="Waters P.D."/>
            <person name="Veyrunes F."/>
            <person name="Fulton L."/>
            <person name="Fulton B."/>
            <person name="Graves T."/>
            <person name="Wallis J."/>
            <person name="Puente X.S."/>
            <person name="Lopez-Otin C."/>
            <person name="Ordonez G.R."/>
            <person name="Eichler E.E."/>
            <person name="Chen L."/>
            <person name="Cheng Z."/>
            <person name="Deakin J.E."/>
            <person name="Alsop A."/>
            <person name="Thompson K."/>
            <person name="Kirby P."/>
            <person name="Papenfuss A.T."/>
            <person name="Wakefield M.J."/>
            <person name="Olender T."/>
            <person name="Lancet D."/>
            <person name="Huttley G.A."/>
            <person name="Smit A.F."/>
            <person name="Pask A."/>
            <person name="Temple-Smith P."/>
            <person name="Batzer M.A."/>
            <person name="Walker J.A."/>
            <person name="Konkel M.K."/>
            <person name="Harris R.S."/>
            <person name="Whittington C.M."/>
            <person name="Wong E.S."/>
            <person name="Gemmell N.J."/>
            <person name="Buschiazzo E."/>
            <person name="Vargas Jentzsch I.M."/>
            <person name="Merkel A."/>
            <person name="Schmitz J."/>
            <person name="Zemann A."/>
            <person name="Churakov G."/>
            <person name="Kriegs J.O."/>
            <person name="Brosius J."/>
            <person name="Murchison E.P."/>
            <person name="Sachidanandam R."/>
            <person name="Smith C."/>
            <person name="Hannon G.J."/>
            <person name="Tsend-Ayush E."/>
            <person name="McMillan D."/>
            <person name="Attenborough R."/>
            <person name="Rens W."/>
            <person name="Ferguson-Smith M."/>
            <person name="Lefevre C.M."/>
            <person name="Sharp J.A."/>
            <person name="Nicholas K.R."/>
            <person name="Ray D.A."/>
            <person name="Kube M."/>
            <person name="Reinhardt R."/>
            <person name="Pringle T.H."/>
            <person name="Taylor J."/>
            <person name="Jones R.C."/>
            <person name="Nixon B."/>
            <person name="Dacheux J.L."/>
            <person name="Niwa H."/>
            <person name="Sekita Y."/>
            <person name="Huang X."/>
            <person name="Stark A."/>
            <person name="Kheradpour P."/>
            <person name="Kellis M."/>
            <person name="Flicek P."/>
            <person name="Chen Y."/>
            <person name="Webber C."/>
            <person name="Hardison R."/>
            <person name="Nelson J."/>
            <person name="Hallsworth-Pepin K."/>
            <person name="Delehaunty K."/>
            <person name="Markovic C."/>
            <person name="Minx P."/>
            <person name="Feng Y."/>
            <person name="Kremitzki C."/>
            <person name="Mitreva M."/>
            <person name="Glasscock J."/>
            <person name="Wylie T."/>
            <person name="Wohldmann P."/>
            <person name="Thiru P."/>
            <person name="Nhan M.N."/>
            <person name="Pohl C.S."/>
            <person name="Smith S.M."/>
            <person name="Hou S."/>
            <person name="Nefedov M."/>
            <person name="de Jong P.J."/>
            <person name="Renfree M.B."/>
            <person name="Mardis E.R."/>
            <person name="Wilson R.K."/>
        </authorList>
    </citation>
    <scope>NUCLEOTIDE SEQUENCE [LARGE SCALE GENOMIC DNA]</scope>
    <source>
        <strain evidence="10 11">Glennie</strain>
    </source>
</reference>
<dbReference type="FunFam" id="1.20.1740.10:FF:000036">
    <property type="entry name" value="Solute carrier family 7 member 13"/>
    <property type="match status" value="1"/>
</dbReference>
<dbReference type="PANTHER" id="PTHR11785">
    <property type="entry name" value="AMINO ACID TRANSPORTER"/>
    <property type="match status" value="1"/>
</dbReference>
<evidence type="ECO:0000256" key="3">
    <source>
        <dbReference type="ARBA" id="ARBA00022448"/>
    </source>
</evidence>
<dbReference type="GO" id="GO:0003333">
    <property type="term" value="P:amino acid transmembrane transport"/>
    <property type="evidence" value="ECO:0000318"/>
    <property type="project" value="GO_Central"/>
</dbReference>
<keyword evidence="7 9" id="KW-0472">Membrane</keyword>
<dbReference type="CTD" id="157724"/>
<dbReference type="InParanoid" id="F7F3L7"/>